<name>A0ABV6Q8W0_9FLAO</name>
<comment type="caution">
    <text evidence="1">The sequence shown here is derived from an EMBL/GenBank/DDBJ whole genome shotgun (WGS) entry which is preliminary data.</text>
</comment>
<dbReference type="Proteomes" id="UP001589832">
    <property type="component" value="Unassembled WGS sequence"/>
</dbReference>
<proteinExistence type="predicted"/>
<sequence length="223" mass="26289">MNFYHSHLNYPLEWSIKKEPIYRLLDDVKWMENFFDDGELMISCLSNFKNYPDEMIGDRDEGDSLIAGPNENGDLIGIKYDSGDNAFIMSTTTELTERVKKDFNAKCAIKINNPSYFGVEITRKLPFAHKGYEGHCIYADSRVQMLDKEIEKNKAFQSIDFRNDPFAAQKLATITRDFELFLKLDKYKHQKEYRMIWFTKNKVDKSMVIKCPEVIKFCEKIYF</sequence>
<evidence type="ECO:0000313" key="2">
    <source>
        <dbReference type="Proteomes" id="UP001589832"/>
    </source>
</evidence>
<reference evidence="1 2" key="1">
    <citation type="submission" date="2024-09" db="EMBL/GenBank/DDBJ databases">
        <authorList>
            <person name="Sun Q."/>
            <person name="Mori K."/>
        </authorList>
    </citation>
    <scope>NUCLEOTIDE SEQUENCE [LARGE SCALE GENOMIC DNA]</scope>
    <source>
        <strain evidence="1 2">NCAIM B.02481</strain>
    </source>
</reference>
<accession>A0ABV6Q8W0</accession>
<keyword evidence="2" id="KW-1185">Reference proteome</keyword>
<dbReference type="RefSeq" id="WP_386061255.1">
    <property type="nucleotide sequence ID" value="NZ_JBHLTQ010000003.1"/>
</dbReference>
<protein>
    <submittedName>
        <fullName evidence="1">Uncharacterized protein</fullName>
    </submittedName>
</protein>
<dbReference type="EMBL" id="JBHLTQ010000003">
    <property type="protein sequence ID" value="MFC0604140.1"/>
    <property type="molecule type" value="Genomic_DNA"/>
</dbReference>
<gene>
    <name evidence="1" type="ORF">ACFFGA_06220</name>
</gene>
<organism evidence="1 2">
    <name type="scientific">Winogradskyella pulchriflava</name>
    <dbReference type="NCBI Taxonomy" id="1110688"/>
    <lineage>
        <taxon>Bacteria</taxon>
        <taxon>Pseudomonadati</taxon>
        <taxon>Bacteroidota</taxon>
        <taxon>Flavobacteriia</taxon>
        <taxon>Flavobacteriales</taxon>
        <taxon>Flavobacteriaceae</taxon>
        <taxon>Winogradskyella</taxon>
    </lineage>
</organism>
<evidence type="ECO:0000313" key="1">
    <source>
        <dbReference type="EMBL" id="MFC0604140.1"/>
    </source>
</evidence>